<accession>A0A1M5R551</accession>
<proteinExistence type="predicted"/>
<dbReference type="Proteomes" id="UP000184212">
    <property type="component" value="Unassembled WGS sequence"/>
</dbReference>
<protein>
    <submittedName>
        <fullName evidence="1">Uncharacterized protein</fullName>
    </submittedName>
</protein>
<dbReference type="RefSeq" id="WP_073135896.1">
    <property type="nucleotide sequence ID" value="NZ_FQWQ01000002.1"/>
</dbReference>
<evidence type="ECO:0000313" key="1">
    <source>
        <dbReference type="EMBL" id="SHH21497.1"/>
    </source>
</evidence>
<gene>
    <name evidence="1" type="ORF">SAMN04488109_3200</name>
</gene>
<sequence>MMIVLLCILACIFIIGIVFISKTENNTAQEERLNDELLYDPLTGKKITLEEAEQGIVVENPPGPRIKPDREIEENYSDEQKEIEYILRDFIASGIDEIDRDSDEETVFDRILAQAEYARELDTKVIHYLWEFTPGLFFGLVYVSYAYLGKGQGPFHEYQTFAIIDDRSDVSAFAAIQDAKVELIDHAVLVWLPKRTSHAGFKDFVEDVNNVLGES</sequence>
<name>A0A1M5R551_9BACT</name>
<dbReference type="AlphaFoldDB" id="A0A1M5R551"/>
<reference evidence="1 2" key="1">
    <citation type="submission" date="2016-11" db="EMBL/GenBank/DDBJ databases">
        <authorList>
            <person name="Jaros S."/>
            <person name="Januszkiewicz K."/>
            <person name="Wedrychowicz H."/>
        </authorList>
    </citation>
    <scope>NUCLEOTIDE SEQUENCE [LARGE SCALE GENOMIC DNA]</scope>
    <source>
        <strain evidence="1 2">DSM 24574</strain>
    </source>
</reference>
<organism evidence="1 2">
    <name type="scientific">Chryseolinea serpens</name>
    <dbReference type="NCBI Taxonomy" id="947013"/>
    <lineage>
        <taxon>Bacteria</taxon>
        <taxon>Pseudomonadati</taxon>
        <taxon>Bacteroidota</taxon>
        <taxon>Cytophagia</taxon>
        <taxon>Cytophagales</taxon>
        <taxon>Fulvivirgaceae</taxon>
        <taxon>Chryseolinea</taxon>
    </lineage>
</organism>
<evidence type="ECO:0000313" key="2">
    <source>
        <dbReference type="Proteomes" id="UP000184212"/>
    </source>
</evidence>
<keyword evidence="2" id="KW-1185">Reference proteome</keyword>
<dbReference type="OrthoDB" id="1353214at2"/>
<dbReference type="EMBL" id="FQWQ01000002">
    <property type="protein sequence ID" value="SHH21497.1"/>
    <property type="molecule type" value="Genomic_DNA"/>
</dbReference>